<comment type="caution">
    <text evidence="2">The sequence shown here is derived from an EMBL/GenBank/DDBJ whole genome shotgun (WGS) entry which is preliminary data.</text>
</comment>
<dbReference type="AlphaFoldDB" id="A0A0R1WA94"/>
<feature type="transmembrane region" description="Helical" evidence="1">
    <location>
        <begin position="209"/>
        <end position="234"/>
    </location>
</feature>
<protein>
    <submittedName>
        <fullName evidence="2">YibE F-like protein</fullName>
    </submittedName>
</protein>
<feature type="transmembrane region" description="Helical" evidence="1">
    <location>
        <begin position="138"/>
        <end position="171"/>
    </location>
</feature>
<gene>
    <name evidence="2" type="ORF">FC49_GL000903</name>
</gene>
<proteinExistence type="predicted"/>
<sequence length="377" mass="41725">MKGMPKMLEHYWSRGRLVLLLVLIIAGVAALFFTSHNQQFYKRPIARVERVQTGAVRRTSDQFQNVDHQHQQTLTVRLLNTAERGQRLTVTNTYSDSQPMDLRYHRGDQLFLNQLKKHHGHLSANVAGYKRDGVTVFLFWLVCLLLLMMMGSAGALALVSVLVNTLLFILAIIIDLKNNGEHVMLIFGSLAVIFTVVSLLLILGPTKKMLATTAATIIGTFTALGVSLLVFAWTHERGIYYESMQYVTQVPRPLFLAETLLGSLGAVMDESSDIIATLFELKQLNPTVSRLQLFLSGRSVGKSIMGPLVNVLFLIFMAETFTSSLLYIKNGNSWGYTFAMNMSLGTVQSLVSGIGIVLAVPLVSGFGALLLGRRTTK</sequence>
<evidence type="ECO:0000313" key="3">
    <source>
        <dbReference type="Proteomes" id="UP000050973"/>
    </source>
</evidence>
<feature type="transmembrane region" description="Helical" evidence="1">
    <location>
        <begin position="183"/>
        <end position="203"/>
    </location>
</feature>
<dbReference type="Proteomes" id="UP000050973">
    <property type="component" value="Unassembled WGS sequence"/>
</dbReference>
<dbReference type="PANTHER" id="PTHR41771">
    <property type="entry name" value="MEMBRANE PROTEIN-RELATED"/>
    <property type="match status" value="1"/>
</dbReference>
<feature type="transmembrane region" description="Helical" evidence="1">
    <location>
        <begin position="308"/>
        <end position="328"/>
    </location>
</feature>
<keyword evidence="1" id="KW-0472">Membrane</keyword>
<dbReference type="InterPro" id="IPR012507">
    <property type="entry name" value="YibE_F"/>
</dbReference>
<evidence type="ECO:0000313" key="2">
    <source>
        <dbReference type="EMBL" id="KRM14826.1"/>
    </source>
</evidence>
<organism evidence="2 3">
    <name type="scientific">Limosilactobacillus oris DSM 4864</name>
    <dbReference type="NCBI Taxonomy" id="1423779"/>
    <lineage>
        <taxon>Bacteria</taxon>
        <taxon>Bacillati</taxon>
        <taxon>Bacillota</taxon>
        <taxon>Bacilli</taxon>
        <taxon>Lactobacillales</taxon>
        <taxon>Lactobacillaceae</taxon>
        <taxon>Limosilactobacillus</taxon>
    </lineage>
</organism>
<dbReference type="PANTHER" id="PTHR41771:SF1">
    <property type="entry name" value="MEMBRANE PROTEIN"/>
    <property type="match status" value="1"/>
</dbReference>
<dbReference type="EMBL" id="AZGE01000020">
    <property type="protein sequence ID" value="KRM14826.1"/>
    <property type="molecule type" value="Genomic_DNA"/>
</dbReference>
<accession>A0A0R1WA94</accession>
<dbReference type="PATRIC" id="fig|1423779.3.peg.922"/>
<keyword evidence="1" id="KW-1133">Transmembrane helix</keyword>
<keyword evidence="1" id="KW-0812">Transmembrane</keyword>
<evidence type="ECO:0000256" key="1">
    <source>
        <dbReference type="SAM" id="Phobius"/>
    </source>
</evidence>
<feature type="transmembrane region" description="Helical" evidence="1">
    <location>
        <begin position="348"/>
        <end position="371"/>
    </location>
</feature>
<reference evidence="2 3" key="1">
    <citation type="journal article" date="2015" name="Genome Announc.">
        <title>Expanding the biotechnology potential of lactobacilli through comparative genomics of 213 strains and associated genera.</title>
        <authorList>
            <person name="Sun Z."/>
            <person name="Harris H.M."/>
            <person name="McCann A."/>
            <person name="Guo C."/>
            <person name="Argimon S."/>
            <person name="Zhang W."/>
            <person name="Yang X."/>
            <person name="Jeffery I.B."/>
            <person name="Cooney J.C."/>
            <person name="Kagawa T.F."/>
            <person name="Liu W."/>
            <person name="Song Y."/>
            <person name="Salvetti E."/>
            <person name="Wrobel A."/>
            <person name="Rasinkangas P."/>
            <person name="Parkhill J."/>
            <person name="Rea M.C."/>
            <person name="O'Sullivan O."/>
            <person name="Ritari J."/>
            <person name="Douillard F.P."/>
            <person name="Paul Ross R."/>
            <person name="Yang R."/>
            <person name="Briner A.E."/>
            <person name="Felis G.E."/>
            <person name="de Vos W.M."/>
            <person name="Barrangou R."/>
            <person name="Klaenhammer T.R."/>
            <person name="Caufield P.W."/>
            <person name="Cui Y."/>
            <person name="Zhang H."/>
            <person name="O'Toole P.W."/>
        </authorList>
    </citation>
    <scope>NUCLEOTIDE SEQUENCE [LARGE SCALE GENOMIC DNA]</scope>
    <source>
        <strain evidence="2 3">DSM 4864</strain>
    </source>
</reference>
<name>A0A0R1WA94_9LACO</name>
<dbReference type="Pfam" id="PF07907">
    <property type="entry name" value="YibE_F"/>
    <property type="match status" value="1"/>
</dbReference>